<accession>A0A7J6B0Q6</accession>
<keyword evidence="1" id="KW-0812">Transmembrane</keyword>
<gene>
    <name evidence="2" type="ORF">AMELA_G00074580</name>
</gene>
<reference evidence="2 3" key="1">
    <citation type="submission" date="2020-02" db="EMBL/GenBank/DDBJ databases">
        <title>A chromosome-scale genome assembly of the black bullhead catfish (Ameiurus melas).</title>
        <authorList>
            <person name="Wen M."/>
            <person name="Zham M."/>
            <person name="Cabau C."/>
            <person name="Klopp C."/>
            <person name="Donnadieu C."/>
            <person name="Roques C."/>
            <person name="Bouchez O."/>
            <person name="Lampietro C."/>
            <person name="Jouanno E."/>
            <person name="Herpin A."/>
            <person name="Louis A."/>
            <person name="Berthelot C."/>
            <person name="Parey E."/>
            <person name="Roest-Crollius H."/>
            <person name="Braasch I."/>
            <person name="Postlethwait J."/>
            <person name="Robinson-Rechavi M."/>
            <person name="Echchiki A."/>
            <person name="Begum T."/>
            <person name="Montfort J."/>
            <person name="Schartl M."/>
            <person name="Bobe J."/>
            <person name="Guiguen Y."/>
        </authorList>
    </citation>
    <scope>NUCLEOTIDE SEQUENCE [LARGE SCALE GENOMIC DNA]</scope>
    <source>
        <strain evidence="2">M_S1</strain>
        <tissue evidence="2">Blood</tissue>
    </source>
</reference>
<feature type="transmembrane region" description="Helical" evidence="1">
    <location>
        <begin position="81"/>
        <end position="100"/>
    </location>
</feature>
<evidence type="ECO:0000313" key="2">
    <source>
        <dbReference type="EMBL" id="KAF4087781.1"/>
    </source>
</evidence>
<proteinExistence type="predicted"/>
<organism evidence="2 3">
    <name type="scientific">Ameiurus melas</name>
    <name type="common">Black bullhead</name>
    <name type="synonym">Silurus melas</name>
    <dbReference type="NCBI Taxonomy" id="219545"/>
    <lineage>
        <taxon>Eukaryota</taxon>
        <taxon>Metazoa</taxon>
        <taxon>Chordata</taxon>
        <taxon>Craniata</taxon>
        <taxon>Vertebrata</taxon>
        <taxon>Euteleostomi</taxon>
        <taxon>Actinopterygii</taxon>
        <taxon>Neopterygii</taxon>
        <taxon>Teleostei</taxon>
        <taxon>Ostariophysi</taxon>
        <taxon>Siluriformes</taxon>
        <taxon>Ictaluridae</taxon>
        <taxon>Ameiurus</taxon>
    </lineage>
</organism>
<comment type="caution">
    <text evidence="2">The sequence shown here is derived from an EMBL/GenBank/DDBJ whole genome shotgun (WGS) entry which is preliminary data.</text>
</comment>
<protein>
    <submittedName>
        <fullName evidence="2">Uncharacterized protein</fullName>
    </submittedName>
</protein>
<dbReference type="Proteomes" id="UP000593565">
    <property type="component" value="Unassembled WGS sequence"/>
</dbReference>
<keyword evidence="3" id="KW-1185">Reference proteome</keyword>
<keyword evidence="1" id="KW-0472">Membrane</keyword>
<dbReference type="AlphaFoldDB" id="A0A7J6B0Q6"/>
<dbReference type="EMBL" id="JAAGNN010000006">
    <property type="protein sequence ID" value="KAF4087781.1"/>
    <property type="molecule type" value="Genomic_DNA"/>
</dbReference>
<name>A0A7J6B0Q6_AMEME</name>
<keyword evidence="1" id="KW-1133">Transmembrane helix</keyword>
<sequence>MMNFSNFTTRVPATDEAKRTAFWNYLPISALVHLLPGGTPCMANNMKERPEKECAFSSTKSNIHGKISSEDLLPSKHEEHFSFLSFFLCSACHSISFISLPQRK</sequence>
<evidence type="ECO:0000313" key="3">
    <source>
        <dbReference type="Proteomes" id="UP000593565"/>
    </source>
</evidence>
<evidence type="ECO:0000256" key="1">
    <source>
        <dbReference type="SAM" id="Phobius"/>
    </source>
</evidence>